<reference evidence="1 2" key="1">
    <citation type="journal article" date="2016" name="Nat. Commun.">
        <title>Thousands of microbial genomes shed light on interconnected biogeochemical processes in an aquifer system.</title>
        <authorList>
            <person name="Anantharaman K."/>
            <person name="Brown C.T."/>
            <person name="Hug L.A."/>
            <person name="Sharon I."/>
            <person name="Castelle C.J."/>
            <person name="Probst A.J."/>
            <person name="Thomas B.C."/>
            <person name="Singh A."/>
            <person name="Wilkins M.J."/>
            <person name="Karaoz U."/>
            <person name="Brodie E.L."/>
            <person name="Williams K.H."/>
            <person name="Hubbard S.S."/>
            <person name="Banfield J.F."/>
        </authorList>
    </citation>
    <scope>NUCLEOTIDE SEQUENCE [LARGE SCALE GENOMIC DNA]</scope>
</reference>
<dbReference type="InterPro" id="IPR009000">
    <property type="entry name" value="Transl_B-barrel_sf"/>
</dbReference>
<dbReference type="STRING" id="1802538.A2382_02245"/>
<evidence type="ECO:0008006" key="3">
    <source>
        <dbReference type="Google" id="ProtNLM"/>
    </source>
</evidence>
<dbReference type="Proteomes" id="UP000178999">
    <property type="component" value="Unassembled WGS sequence"/>
</dbReference>
<sequence length="80" mass="8946">MKVGKVKHYYDKIGVAIIDVLAELKIGDRIKIVRGGEDLFEQMIVSMQAEHKEIDKADKGDIIGMKTNEAVKEGAEIFKV</sequence>
<dbReference type="Gene3D" id="2.40.30.10">
    <property type="entry name" value="Translation factors"/>
    <property type="match status" value="1"/>
</dbReference>
<organism evidence="1 2">
    <name type="scientific">Candidatus Woesebacteria bacterium RIFOXYB1_FULL_38_16</name>
    <dbReference type="NCBI Taxonomy" id="1802538"/>
    <lineage>
        <taxon>Bacteria</taxon>
        <taxon>Candidatus Woeseibacteriota</taxon>
    </lineage>
</organism>
<accession>A0A1F8CVH2</accession>
<evidence type="ECO:0000313" key="2">
    <source>
        <dbReference type="Proteomes" id="UP000178999"/>
    </source>
</evidence>
<gene>
    <name evidence="1" type="ORF">A2382_02245</name>
</gene>
<name>A0A1F8CVH2_9BACT</name>
<proteinExistence type="predicted"/>
<comment type="caution">
    <text evidence="1">The sequence shown here is derived from an EMBL/GenBank/DDBJ whole genome shotgun (WGS) entry which is preliminary data.</text>
</comment>
<dbReference type="EMBL" id="MGHY01000012">
    <property type="protein sequence ID" value="OGM79555.1"/>
    <property type="molecule type" value="Genomic_DNA"/>
</dbReference>
<evidence type="ECO:0000313" key="1">
    <source>
        <dbReference type="EMBL" id="OGM79555.1"/>
    </source>
</evidence>
<protein>
    <recommendedName>
        <fullName evidence="3">Translation elongation factor-like protein</fullName>
    </recommendedName>
</protein>
<dbReference type="AlphaFoldDB" id="A0A1F8CVH2"/>
<dbReference type="SUPFAM" id="SSF50447">
    <property type="entry name" value="Translation proteins"/>
    <property type="match status" value="1"/>
</dbReference>